<comment type="caution">
    <text evidence="1">The sequence shown here is derived from an EMBL/GenBank/DDBJ whole genome shotgun (WGS) entry which is preliminary data.</text>
</comment>
<accession>A0ABU5RPY6</accession>
<dbReference type="InterPro" id="IPR021737">
    <property type="entry name" value="Phage_phiKZ_Orf197"/>
</dbReference>
<keyword evidence="2" id="KW-1185">Reference proteome</keyword>
<evidence type="ECO:0000313" key="1">
    <source>
        <dbReference type="EMBL" id="MEA5389834.1"/>
    </source>
</evidence>
<reference evidence="1 2" key="1">
    <citation type="submission" date="2023-12" db="EMBL/GenBank/DDBJ databases">
        <title>Baltic Sea Cyanobacteria.</title>
        <authorList>
            <person name="Delbaje E."/>
            <person name="Fewer D.P."/>
            <person name="Shishido T.K."/>
        </authorList>
    </citation>
    <scope>NUCLEOTIDE SEQUENCE [LARGE SCALE GENOMIC DNA]</scope>
    <source>
        <strain evidence="1 2">UHCC 0139</strain>
    </source>
</reference>
<sequence>MPDLPAVLNVFLMLAMAHFVGDFGLQSDRMAREKCPGCGVTLGWGWWLTSHAAIHGCLVGVITQSPLLGVAEWGVHLLIDFGKCRRLWSLSFDQALHIITKLLWAWLAIRQASPGFWLS</sequence>
<dbReference type="Proteomes" id="UP001304461">
    <property type="component" value="Unassembled WGS sequence"/>
</dbReference>
<proteinExistence type="predicted"/>
<protein>
    <submittedName>
        <fullName evidence="1">DUF3307 domain-containing protein</fullName>
    </submittedName>
</protein>
<gene>
    <name evidence="1" type="ORF">VB738_01040</name>
</gene>
<dbReference type="RefSeq" id="WP_323303966.1">
    <property type="nucleotide sequence ID" value="NZ_JAYGHX010000001.1"/>
</dbReference>
<dbReference type="EMBL" id="JAYGHX010000001">
    <property type="protein sequence ID" value="MEA5389834.1"/>
    <property type="molecule type" value="Genomic_DNA"/>
</dbReference>
<organism evidence="1 2">
    <name type="scientific">Cyanobium gracile UHCC 0139</name>
    <dbReference type="NCBI Taxonomy" id="3110308"/>
    <lineage>
        <taxon>Bacteria</taxon>
        <taxon>Bacillati</taxon>
        <taxon>Cyanobacteriota</taxon>
        <taxon>Cyanophyceae</taxon>
        <taxon>Synechococcales</taxon>
        <taxon>Prochlorococcaceae</taxon>
        <taxon>Cyanobium</taxon>
    </lineage>
</organism>
<name>A0ABU5RPY6_9CYAN</name>
<evidence type="ECO:0000313" key="2">
    <source>
        <dbReference type="Proteomes" id="UP001304461"/>
    </source>
</evidence>
<dbReference type="Pfam" id="PF11750">
    <property type="entry name" value="DUF3307"/>
    <property type="match status" value="1"/>
</dbReference>